<protein>
    <submittedName>
        <fullName evidence="6">Unannotated protein</fullName>
    </submittedName>
</protein>
<evidence type="ECO:0000256" key="2">
    <source>
        <dbReference type="ARBA" id="ARBA00022692"/>
    </source>
</evidence>
<accession>A0A6J7XNV2</accession>
<feature type="transmembrane region" description="Helical" evidence="5">
    <location>
        <begin position="141"/>
        <end position="164"/>
    </location>
</feature>
<dbReference type="PANTHER" id="PTHR33514:SF15">
    <property type="entry name" value="COBALT TRANSPORT PROTEIN"/>
    <property type="match status" value="1"/>
</dbReference>
<dbReference type="AlphaFoldDB" id="A0A6J7XNV2"/>
<evidence type="ECO:0000256" key="1">
    <source>
        <dbReference type="ARBA" id="ARBA00004141"/>
    </source>
</evidence>
<feature type="transmembrane region" description="Helical" evidence="5">
    <location>
        <begin position="228"/>
        <end position="253"/>
    </location>
</feature>
<feature type="transmembrane region" description="Helical" evidence="5">
    <location>
        <begin position="79"/>
        <end position="99"/>
    </location>
</feature>
<evidence type="ECO:0000256" key="3">
    <source>
        <dbReference type="ARBA" id="ARBA00022989"/>
    </source>
</evidence>
<dbReference type="EMBL" id="CAFBSG010000001">
    <property type="protein sequence ID" value="CAB5239009.1"/>
    <property type="molecule type" value="Genomic_DNA"/>
</dbReference>
<gene>
    <name evidence="6" type="ORF">UFOPK3554_00028</name>
</gene>
<proteinExistence type="predicted"/>
<dbReference type="GO" id="GO:0005886">
    <property type="term" value="C:plasma membrane"/>
    <property type="evidence" value="ECO:0007669"/>
    <property type="project" value="UniProtKB-ARBA"/>
</dbReference>
<dbReference type="InterPro" id="IPR003339">
    <property type="entry name" value="ABC/ECF_trnsptr_transmembrane"/>
</dbReference>
<evidence type="ECO:0000256" key="4">
    <source>
        <dbReference type="ARBA" id="ARBA00023136"/>
    </source>
</evidence>
<evidence type="ECO:0000256" key="5">
    <source>
        <dbReference type="SAM" id="Phobius"/>
    </source>
</evidence>
<keyword evidence="3 5" id="KW-1133">Transmembrane helix</keyword>
<feature type="transmembrane region" description="Helical" evidence="5">
    <location>
        <begin position="50"/>
        <end position="73"/>
    </location>
</feature>
<sequence length="261" mass="28397">MHPLTWWIWAICLAVASARFKSLALSLVVVLLVASVVYSRNEKAPWSQTFGWSLKIAVWVIGIRMAIAILIGVPVPGNTVFTLPIIPMPNWIAGIRLGGPVTSERLILTAHEAIAMACIIVLLGAASSLTSPHQLLRVLPLVIYEFGVALVIATSVVPQLVISYGRIREAHFLRGATKISFRKIALPLMEESLARSLDLAAAMDSRGYGISAKRSRYRPTSFTMADKILIALSLTTFFFAPLTLIAAIAPHILAQSFRNTA</sequence>
<keyword evidence="2 5" id="KW-0812">Transmembrane</keyword>
<name>A0A6J7XNV2_9ZZZZ</name>
<feature type="transmembrane region" description="Helical" evidence="5">
    <location>
        <begin position="106"/>
        <end position="129"/>
    </location>
</feature>
<keyword evidence="4 5" id="KW-0472">Membrane</keyword>
<evidence type="ECO:0000313" key="6">
    <source>
        <dbReference type="EMBL" id="CAB5239009.1"/>
    </source>
</evidence>
<dbReference type="CDD" id="cd16914">
    <property type="entry name" value="EcfT"/>
    <property type="match status" value="1"/>
</dbReference>
<organism evidence="6">
    <name type="scientific">freshwater metagenome</name>
    <dbReference type="NCBI Taxonomy" id="449393"/>
    <lineage>
        <taxon>unclassified sequences</taxon>
        <taxon>metagenomes</taxon>
        <taxon>ecological metagenomes</taxon>
    </lineage>
</organism>
<feature type="transmembrane region" description="Helical" evidence="5">
    <location>
        <begin position="6"/>
        <end position="38"/>
    </location>
</feature>
<dbReference type="PANTHER" id="PTHR33514">
    <property type="entry name" value="PROTEIN ABCI12, CHLOROPLASTIC"/>
    <property type="match status" value="1"/>
</dbReference>
<reference evidence="6" key="1">
    <citation type="submission" date="2020-05" db="EMBL/GenBank/DDBJ databases">
        <authorList>
            <person name="Chiriac C."/>
            <person name="Salcher M."/>
            <person name="Ghai R."/>
            <person name="Kavagutti S V."/>
        </authorList>
    </citation>
    <scope>NUCLEOTIDE SEQUENCE</scope>
</reference>
<comment type="subcellular location">
    <subcellularLocation>
        <location evidence="1">Membrane</location>
        <topology evidence="1">Multi-pass membrane protein</topology>
    </subcellularLocation>
</comment>